<name>A0A6A7VW16_9BACT</name>
<proteinExistence type="predicted"/>
<dbReference type="Proteomes" id="UP000406735">
    <property type="component" value="Unassembled WGS sequence"/>
</dbReference>
<dbReference type="Pfam" id="PF04991">
    <property type="entry name" value="LicD"/>
    <property type="match status" value="1"/>
</dbReference>
<comment type="caution">
    <text evidence="2">The sequence shown here is derived from an EMBL/GenBank/DDBJ whole genome shotgun (WGS) entry which is preliminary data.</text>
</comment>
<dbReference type="PANTHER" id="PTHR43404">
    <property type="entry name" value="LIPOPOLYSACCHARIDE CHOLINEPHOSPHOTRANSFERASE LICD"/>
    <property type="match status" value="1"/>
</dbReference>
<sequence length="265" mass="31419">MKPIADVNEMRKIQMDILLFIHQFCIDNGIQYSLAWGTMLGAIRHKGYIPWDDDIDIMMTRPEYDRFCKLFHDERSIYKLYDVHTDKKWIYPFAKISDERTIRVEKNALDEIGINIDVFPIDFYADSYEDAMKALKRMKFWKKIYVAKILRSYTGMSLLKNIIYHLYKIPCSLIPLKFVLKKFDEISCVTSKGKTAYCGFLVEATKAVVLKSEIFDKYAEYQFEGHRFHGVKNYESYLRTTYGDYMTPPPIDQRCAHEVVGMYWK</sequence>
<protein>
    <submittedName>
        <fullName evidence="2">LicD family protein</fullName>
    </submittedName>
</protein>
<dbReference type="InterPro" id="IPR052942">
    <property type="entry name" value="LPS_cholinephosphotransferase"/>
</dbReference>
<dbReference type="PANTHER" id="PTHR43404:SF2">
    <property type="entry name" value="LIPOPOLYSACCHARIDE CHOLINEPHOSPHOTRANSFERASE LICD"/>
    <property type="match status" value="1"/>
</dbReference>
<gene>
    <name evidence="2" type="ORF">F7D97_11355</name>
</gene>
<dbReference type="AlphaFoldDB" id="A0A6A7VW16"/>
<dbReference type="RefSeq" id="WP_153080590.1">
    <property type="nucleotide sequence ID" value="NZ_VZAU01000093.1"/>
</dbReference>
<feature type="domain" description="LicD/FKTN/FKRP nucleotidyltransferase" evidence="1">
    <location>
        <begin position="25"/>
        <end position="243"/>
    </location>
</feature>
<evidence type="ECO:0000259" key="1">
    <source>
        <dbReference type="Pfam" id="PF04991"/>
    </source>
</evidence>
<dbReference type="InterPro" id="IPR007074">
    <property type="entry name" value="LicD/FKTN/FKRP_NTP_transf"/>
</dbReference>
<dbReference type="EMBL" id="VZCY01000091">
    <property type="protein sequence ID" value="MQN10500.1"/>
    <property type="molecule type" value="Genomic_DNA"/>
</dbReference>
<dbReference type="GO" id="GO:0009100">
    <property type="term" value="P:glycoprotein metabolic process"/>
    <property type="evidence" value="ECO:0007669"/>
    <property type="project" value="UniProtKB-ARBA"/>
</dbReference>
<organism evidence="2 3">
    <name type="scientific">Segatella copri</name>
    <dbReference type="NCBI Taxonomy" id="165179"/>
    <lineage>
        <taxon>Bacteria</taxon>
        <taxon>Pseudomonadati</taxon>
        <taxon>Bacteroidota</taxon>
        <taxon>Bacteroidia</taxon>
        <taxon>Bacteroidales</taxon>
        <taxon>Prevotellaceae</taxon>
        <taxon>Segatella</taxon>
    </lineage>
</organism>
<evidence type="ECO:0000313" key="2">
    <source>
        <dbReference type="EMBL" id="MQN10500.1"/>
    </source>
</evidence>
<accession>A0A6A7VW16</accession>
<reference evidence="2 3" key="1">
    <citation type="submission" date="2019-09" db="EMBL/GenBank/DDBJ databases">
        <title>Distinct polysaccharide growth profiles of human intestinal Prevotella copri isolates.</title>
        <authorList>
            <person name="Fehlner-Peach H."/>
            <person name="Magnabosco C."/>
            <person name="Raghavan V."/>
            <person name="Scher J.U."/>
            <person name="Tett A."/>
            <person name="Cox L.M."/>
            <person name="Gottsegen C."/>
            <person name="Watters A."/>
            <person name="Wiltshire- Gordon J.D."/>
            <person name="Segata N."/>
            <person name="Bonneau R."/>
            <person name="Littman D.R."/>
        </authorList>
    </citation>
    <scope>NUCLEOTIDE SEQUENCE [LARGE SCALE GENOMIC DNA]</scope>
    <source>
        <strain evidence="3">iK21513</strain>
    </source>
</reference>
<evidence type="ECO:0000313" key="3">
    <source>
        <dbReference type="Proteomes" id="UP000406735"/>
    </source>
</evidence>